<gene>
    <name evidence="2" type="ordered locus">Acear_0957</name>
</gene>
<dbReference type="SUPFAM" id="SSF55729">
    <property type="entry name" value="Acyl-CoA N-acyltransferases (Nat)"/>
    <property type="match status" value="1"/>
</dbReference>
<dbReference type="KEGG" id="aar:Acear_0957"/>
<dbReference type="OrthoDB" id="9798006at2"/>
<reference evidence="2 3" key="1">
    <citation type="journal article" date="2010" name="Stand. Genomic Sci.">
        <title>Complete genome sequence of Acetohalobium arabaticum type strain (Z-7288).</title>
        <authorList>
            <person name="Sikorski J."/>
            <person name="Lapidus A."/>
            <person name="Chertkov O."/>
            <person name="Lucas S."/>
            <person name="Copeland A."/>
            <person name="Glavina Del Rio T."/>
            <person name="Nolan M."/>
            <person name="Tice H."/>
            <person name="Cheng J.F."/>
            <person name="Han C."/>
            <person name="Brambilla E."/>
            <person name="Pitluck S."/>
            <person name="Liolios K."/>
            <person name="Ivanova N."/>
            <person name="Mavromatis K."/>
            <person name="Mikhailova N."/>
            <person name="Pati A."/>
            <person name="Bruce D."/>
            <person name="Detter C."/>
            <person name="Tapia R."/>
            <person name="Goodwin L."/>
            <person name="Chen A."/>
            <person name="Palaniappan K."/>
            <person name="Land M."/>
            <person name="Hauser L."/>
            <person name="Chang Y.J."/>
            <person name="Jeffries C.D."/>
            <person name="Rohde M."/>
            <person name="Goker M."/>
            <person name="Spring S."/>
            <person name="Woyke T."/>
            <person name="Bristow J."/>
            <person name="Eisen J.A."/>
            <person name="Markowitz V."/>
            <person name="Hugenholtz P."/>
            <person name="Kyrpides N.C."/>
            <person name="Klenk H.P."/>
        </authorList>
    </citation>
    <scope>NUCLEOTIDE SEQUENCE [LARGE SCALE GENOMIC DNA]</scope>
    <source>
        <strain evidence="3">ATCC 49924 / DSM 5501 / Z-7288</strain>
    </source>
</reference>
<keyword evidence="2" id="KW-0808">Transferase</keyword>
<accession>D9QPP6</accession>
<sequence length="297" mass="34369">MEQFVYANEGKVLLREAVQDDIPKIVELFDELPKNDYWQTEELAQGRYDLIDTTGGIICVAVLGEEIIGYTEVVLPDSKDDFGFVTKLQIDDEYKRRKFGTELVRYGMILTKKKGYVGSVVWPDIDKSKGLYKKIGFKEITDNQKVIFEVKEDLPSVEGESIKEISSLDEFKELELAVGSQYKVEFIWQRGFELAEEGLLNYNQPLIQKVSVDAGEGVIFFDNRHLFIAVAEEDRDDLDLITDLLQYGSKIAQQEGAEELLTYIHIDDWEEIKSDLEDIWEIKKDETRLEMKMEFED</sequence>
<proteinExistence type="predicted"/>
<dbReference type="AlphaFoldDB" id="D9QPP6"/>
<dbReference type="InterPro" id="IPR000182">
    <property type="entry name" value="GNAT_dom"/>
</dbReference>
<evidence type="ECO:0000313" key="3">
    <source>
        <dbReference type="Proteomes" id="UP000001661"/>
    </source>
</evidence>
<dbReference type="Gene3D" id="3.40.630.30">
    <property type="match status" value="1"/>
</dbReference>
<dbReference type="PROSITE" id="PS51186">
    <property type="entry name" value="GNAT"/>
    <property type="match status" value="1"/>
</dbReference>
<organism evidence="2 3">
    <name type="scientific">Acetohalobium arabaticum (strain ATCC 49924 / DSM 5501 / Z-7288)</name>
    <dbReference type="NCBI Taxonomy" id="574087"/>
    <lineage>
        <taxon>Bacteria</taxon>
        <taxon>Bacillati</taxon>
        <taxon>Bacillota</taxon>
        <taxon>Clostridia</taxon>
        <taxon>Halanaerobiales</taxon>
        <taxon>Halobacteroidaceae</taxon>
        <taxon>Acetohalobium</taxon>
    </lineage>
</organism>
<name>D9QPP6_ACEAZ</name>
<feature type="domain" description="N-acetyltransferase" evidence="1">
    <location>
        <begin position="12"/>
        <end position="155"/>
    </location>
</feature>
<protein>
    <submittedName>
        <fullName evidence="2">GCN5-related N-acetyltransferase</fullName>
    </submittedName>
</protein>
<keyword evidence="3" id="KW-1185">Reference proteome</keyword>
<dbReference type="eggNOG" id="COG0456">
    <property type="taxonomic scope" value="Bacteria"/>
</dbReference>
<dbReference type="Proteomes" id="UP000001661">
    <property type="component" value="Chromosome"/>
</dbReference>
<evidence type="ECO:0000259" key="1">
    <source>
        <dbReference type="PROSITE" id="PS51186"/>
    </source>
</evidence>
<dbReference type="Pfam" id="PF00583">
    <property type="entry name" value="Acetyltransf_1"/>
    <property type="match status" value="1"/>
</dbReference>
<evidence type="ECO:0000313" key="2">
    <source>
        <dbReference type="EMBL" id="ADL12487.1"/>
    </source>
</evidence>
<dbReference type="HOGENOM" id="CLU_935749_0_0_9"/>
<dbReference type="EMBL" id="CP002105">
    <property type="protein sequence ID" value="ADL12487.1"/>
    <property type="molecule type" value="Genomic_DNA"/>
</dbReference>
<dbReference type="RefSeq" id="WP_013277933.1">
    <property type="nucleotide sequence ID" value="NC_014378.1"/>
</dbReference>
<dbReference type="STRING" id="574087.Acear_0957"/>
<dbReference type="InterPro" id="IPR016181">
    <property type="entry name" value="Acyl_CoA_acyltransferase"/>
</dbReference>
<dbReference type="GO" id="GO:0016747">
    <property type="term" value="F:acyltransferase activity, transferring groups other than amino-acyl groups"/>
    <property type="evidence" value="ECO:0007669"/>
    <property type="project" value="InterPro"/>
</dbReference>